<feature type="non-terminal residue" evidence="1">
    <location>
        <position position="63"/>
    </location>
</feature>
<evidence type="ECO:0008006" key="3">
    <source>
        <dbReference type="Google" id="ProtNLM"/>
    </source>
</evidence>
<proteinExistence type="predicted"/>
<protein>
    <recommendedName>
        <fullName evidence="3">ATP-binding protein</fullName>
    </recommendedName>
</protein>
<dbReference type="SUPFAM" id="SSF52540">
    <property type="entry name" value="P-loop containing nucleoside triphosphate hydrolases"/>
    <property type="match status" value="1"/>
</dbReference>
<reference evidence="2" key="1">
    <citation type="journal article" date="2019" name="Int. J. Syst. Evol. Microbiol.">
        <title>The Global Catalogue of Microorganisms (GCM) 10K type strain sequencing project: providing services to taxonomists for standard genome sequencing and annotation.</title>
        <authorList>
            <consortium name="The Broad Institute Genomics Platform"/>
            <consortium name="The Broad Institute Genome Sequencing Center for Infectious Disease"/>
            <person name="Wu L."/>
            <person name="Ma J."/>
        </authorList>
    </citation>
    <scope>NUCLEOTIDE SEQUENCE [LARGE SCALE GENOMIC DNA]</scope>
    <source>
        <strain evidence="2">JCM 31696</strain>
    </source>
</reference>
<dbReference type="InterPro" id="IPR027417">
    <property type="entry name" value="P-loop_NTPase"/>
</dbReference>
<evidence type="ECO:0000313" key="1">
    <source>
        <dbReference type="EMBL" id="MFD0851024.1"/>
    </source>
</evidence>
<sequence length="63" mass="6661">MGREGELDAFGRALGGDADAPFAFYLYGAGGIGKSALLRRMGDLAVRAGRRVVEVDGRFVGRD</sequence>
<dbReference type="Proteomes" id="UP001597083">
    <property type="component" value="Unassembled WGS sequence"/>
</dbReference>
<gene>
    <name evidence="1" type="ORF">ACFQ07_02220</name>
</gene>
<keyword evidence="2" id="KW-1185">Reference proteome</keyword>
<evidence type="ECO:0000313" key="2">
    <source>
        <dbReference type="Proteomes" id="UP001597083"/>
    </source>
</evidence>
<dbReference type="EMBL" id="JBHTIR010000230">
    <property type="protein sequence ID" value="MFD0851024.1"/>
    <property type="molecule type" value="Genomic_DNA"/>
</dbReference>
<comment type="caution">
    <text evidence="1">The sequence shown here is derived from an EMBL/GenBank/DDBJ whole genome shotgun (WGS) entry which is preliminary data.</text>
</comment>
<organism evidence="1 2">
    <name type="scientific">Actinomadura adrarensis</name>
    <dbReference type="NCBI Taxonomy" id="1819600"/>
    <lineage>
        <taxon>Bacteria</taxon>
        <taxon>Bacillati</taxon>
        <taxon>Actinomycetota</taxon>
        <taxon>Actinomycetes</taxon>
        <taxon>Streptosporangiales</taxon>
        <taxon>Thermomonosporaceae</taxon>
        <taxon>Actinomadura</taxon>
    </lineage>
</organism>
<accession>A0ABW3C980</accession>
<name>A0ABW3C980_9ACTN</name>